<dbReference type="GO" id="GO:0008688">
    <property type="term" value="F:3-(3-hydroxyphenyl)propionate hydroxylase activity"/>
    <property type="evidence" value="ECO:0007669"/>
    <property type="project" value="TreeGrafter"/>
</dbReference>
<keyword evidence="4" id="KW-1185">Reference proteome</keyword>
<dbReference type="AlphaFoldDB" id="A0A6I3XEJ6"/>
<organism evidence="3 4">
    <name type="scientific">Pseudoduganella dura</name>
    <dbReference type="NCBI Taxonomy" id="321982"/>
    <lineage>
        <taxon>Bacteria</taxon>
        <taxon>Pseudomonadati</taxon>
        <taxon>Pseudomonadota</taxon>
        <taxon>Betaproteobacteria</taxon>
        <taxon>Burkholderiales</taxon>
        <taxon>Oxalobacteraceae</taxon>
        <taxon>Telluria group</taxon>
        <taxon>Pseudoduganella</taxon>
    </lineage>
</organism>
<dbReference type="EMBL" id="WNWM01000002">
    <property type="protein sequence ID" value="MUI11672.1"/>
    <property type="molecule type" value="Genomic_DNA"/>
</dbReference>
<dbReference type="InterPro" id="IPR036188">
    <property type="entry name" value="FAD/NAD-bd_sf"/>
</dbReference>
<dbReference type="NCBIfam" id="NF004829">
    <property type="entry name" value="PRK06183.1-3"/>
    <property type="match status" value="1"/>
</dbReference>
<evidence type="ECO:0000256" key="1">
    <source>
        <dbReference type="ARBA" id="ARBA00023002"/>
    </source>
</evidence>
<name>A0A6I3XEJ6_9BURK</name>
<reference evidence="3 4" key="1">
    <citation type="submission" date="2019-11" db="EMBL/GenBank/DDBJ databases">
        <title>Draft Genome Sequences of Six Type Strains of the Genus Massilia.</title>
        <authorList>
            <person name="Miess H."/>
            <person name="Frediansyah A."/>
            <person name="Goeker M."/>
            <person name="Gross H."/>
        </authorList>
    </citation>
    <scope>NUCLEOTIDE SEQUENCE [LARGE SCALE GENOMIC DNA]</scope>
    <source>
        <strain evidence="3 4">DSM 17513</strain>
    </source>
</reference>
<dbReference type="GO" id="GO:0019622">
    <property type="term" value="P:3-(3-hydroxy)phenylpropionate catabolic process"/>
    <property type="evidence" value="ECO:0007669"/>
    <property type="project" value="TreeGrafter"/>
</dbReference>
<sequence length="528" mass="56691">MTIHSEYDVAIVGFGPSGAVAAALLGQAGLRTLVIDRTDEVYPKPRAIALDHEIMRVFQNLGLADAIAPFCEPFTPSEYYGVDGQLIKRLATVEPPYPLGHTPSMVFTQPPVEAALRRHVRALPTVDVKLGLRFTGLEQDDDTVTLFLEDGDGARSKVRARYAIGCDGASSAVREALGIALEDLQFDEPWLVVDVQVNERGLAKLPATSVQFCEPARPCTYVIGPGNHRRWEISLLPGEDPAHMATEEGAWSVLQRWIGRDDATLWRQASYRFHALVAKEWRRGRAFIAGDAAHQQPPFLGQGMCQGVRDVANLAWKLRAVLGGEAGAEAGEALLDTYAAERREHVRQLTTRIKEIGGVICERDVAKARARDAALLDAAGGQVRTQARQDIIPPLSTGLLDGENANAGTGKLFPQPRVQGPAGAALLDDIAGTGWRVVTDLPIDQLPAGLLPAAAGLGMLVSLPAGEESFTSGPHRMQTGELDGVVAGWLARHGVRAAVVRPDHYVYGVAGDGASLFALVAALTYKLK</sequence>
<dbReference type="PRINTS" id="PR00420">
    <property type="entry name" value="RNGMNOXGNASE"/>
</dbReference>
<dbReference type="RefSeq" id="WP_155707713.1">
    <property type="nucleotide sequence ID" value="NZ_BMWU01000003.1"/>
</dbReference>
<evidence type="ECO:0000313" key="3">
    <source>
        <dbReference type="EMBL" id="MUI11672.1"/>
    </source>
</evidence>
<dbReference type="SUPFAM" id="SSF51905">
    <property type="entry name" value="FAD/NAD(P)-binding domain"/>
    <property type="match status" value="1"/>
</dbReference>
<dbReference type="OrthoDB" id="3443359at2"/>
<evidence type="ECO:0000313" key="4">
    <source>
        <dbReference type="Proteomes" id="UP000431684"/>
    </source>
</evidence>
<dbReference type="Gene3D" id="3.30.9.10">
    <property type="entry name" value="D-Amino Acid Oxidase, subunit A, domain 2"/>
    <property type="match status" value="1"/>
</dbReference>
<dbReference type="PANTHER" id="PTHR43476:SF3">
    <property type="entry name" value="FAD-BINDING MONOOXYGENASE"/>
    <property type="match status" value="1"/>
</dbReference>
<dbReference type="GO" id="GO:0071949">
    <property type="term" value="F:FAD binding"/>
    <property type="evidence" value="ECO:0007669"/>
    <property type="project" value="InterPro"/>
</dbReference>
<evidence type="ECO:0000259" key="2">
    <source>
        <dbReference type="Pfam" id="PF01494"/>
    </source>
</evidence>
<protein>
    <submittedName>
        <fullName evidence="3">Bifunctional 3-(3-hydroxy-phenyl)propionate/3-hydroxycinnamic acid hydroxylase</fullName>
    </submittedName>
</protein>
<feature type="domain" description="FAD-binding" evidence="2">
    <location>
        <begin position="6"/>
        <end position="351"/>
    </location>
</feature>
<dbReference type="Proteomes" id="UP000431684">
    <property type="component" value="Unassembled WGS sequence"/>
</dbReference>
<keyword evidence="1" id="KW-0560">Oxidoreductase</keyword>
<dbReference type="InterPro" id="IPR050631">
    <property type="entry name" value="PheA/TfdB_FAD_monoxygenase"/>
</dbReference>
<dbReference type="Pfam" id="PF01494">
    <property type="entry name" value="FAD_binding_3"/>
    <property type="match status" value="1"/>
</dbReference>
<comment type="caution">
    <text evidence="3">The sequence shown here is derived from an EMBL/GenBank/DDBJ whole genome shotgun (WGS) entry which is preliminary data.</text>
</comment>
<dbReference type="Gene3D" id="3.50.50.60">
    <property type="entry name" value="FAD/NAD(P)-binding domain"/>
    <property type="match status" value="1"/>
</dbReference>
<dbReference type="InterPro" id="IPR002938">
    <property type="entry name" value="FAD-bd"/>
</dbReference>
<proteinExistence type="predicted"/>
<dbReference type="PANTHER" id="PTHR43476">
    <property type="entry name" value="3-(3-HYDROXY-PHENYL)PROPIONATE/3-HYDROXYCINNAMIC ACID HYDROXYLASE"/>
    <property type="match status" value="1"/>
</dbReference>
<gene>
    <name evidence="3" type="ORF">GJV26_04120</name>
</gene>
<accession>A0A6I3XEJ6</accession>